<dbReference type="OrthoDB" id="3766406at2759"/>
<dbReference type="EMBL" id="JAGTJQ010000010">
    <property type="protein sequence ID" value="KAH7021322.1"/>
    <property type="molecule type" value="Genomic_DNA"/>
</dbReference>
<accession>A0A9P8XWP2</accession>
<proteinExistence type="predicted"/>
<dbReference type="RefSeq" id="XP_046007523.1">
    <property type="nucleotide sequence ID" value="XM_046157258.1"/>
</dbReference>
<dbReference type="AlphaFoldDB" id="A0A9P8XWP2"/>
<name>A0A9P8XWP2_9PEZI</name>
<dbReference type="Proteomes" id="UP000756346">
    <property type="component" value="Unassembled WGS sequence"/>
</dbReference>
<evidence type="ECO:0008006" key="3">
    <source>
        <dbReference type="Google" id="ProtNLM"/>
    </source>
</evidence>
<organism evidence="1 2">
    <name type="scientific">Microdochium trichocladiopsis</name>
    <dbReference type="NCBI Taxonomy" id="1682393"/>
    <lineage>
        <taxon>Eukaryota</taxon>
        <taxon>Fungi</taxon>
        <taxon>Dikarya</taxon>
        <taxon>Ascomycota</taxon>
        <taxon>Pezizomycotina</taxon>
        <taxon>Sordariomycetes</taxon>
        <taxon>Xylariomycetidae</taxon>
        <taxon>Xylariales</taxon>
        <taxon>Microdochiaceae</taxon>
        <taxon>Microdochium</taxon>
    </lineage>
</organism>
<protein>
    <recommendedName>
        <fullName evidence="3">F-box domain-containing protein</fullName>
    </recommendedName>
</protein>
<evidence type="ECO:0000313" key="2">
    <source>
        <dbReference type="Proteomes" id="UP000756346"/>
    </source>
</evidence>
<reference evidence="1" key="1">
    <citation type="journal article" date="2021" name="Nat. Commun.">
        <title>Genetic determinants of endophytism in the Arabidopsis root mycobiome.</title>
        <authorList>
            <person name="Mesny F."/>
            <person name="Miyauchi S."/>
            <person name="Thiergart T."/>
            <person name="Pickel B."/>
            <person name="Atanasova L."/>
            <person name="Karlsson M."/>
            <person name="Huettel B."/>
            <person name="Barry K.W."/>
            <person name="Haridas S."/>
            <person name="Chen C."/>
            <person name="Bauer D."/>
            <person name="Andreopoulos W."/>
            <person name="Pangilinan J."/>
            <person name="LaButti K."/>
            <person name="Riley R."/>
            <person name="Lipzen A."/>
            <person name="Clum A."/>
            <person name="Drula E."/>
            <person name="Henrissat B."/>
            <person name="Kohler A."/>
            <person name="Grigoriev I.V."/>
            <person name="Martin F.M."/>
            <person name="Hacquard S."/>
        </authorList>
    </citation>
    <scope>NUCLEOTIDE SEQUENCE</scope>
    <source>
        <strain evidence="1">MPI-CAGE-CH-0230</strain>
    </source>
</reference>
<comment type="caution">
    <text evidence="1">The sequence shown here is derived from an EMBL/GenBank/DDBJ whole genome shotgun (WGS) entry which is preliminary data.</text>
</comment>
<sequence length="397" mass="44040">MVCSSSKPLSSPPTNFLTPSSLSTLTHSHQFAASSHTVIPALPNRRKMTRNVLAAMTALYHRLTTPASAMTTPTSSKPTMSTRLPERVLEPTTLEELPTEIIGLILYFCGDVEVACLGLTSRYIHAVASHFGLPRGLNIEASEALCQLLEPLAPGYSYCRNQGKLIAFSARSLTDRMLAYHDCAPQAGRTEIPPAIFAASDCFKLPWCTARLITNRHFHGPSHGLPVSAISHAHGTGIGYYTHFHQAWDARVTWVGELMLRCTRTWCSRKGALSITMGRDLHLIAVCLHIKTDYRKDHLGCRRYDIGSRKYYSHRICAKCGTECDIRIGPATGNVAVEGRFPNETEPLWTVTVTTYYNLGTCRSADAYKWAVFSKGLNLKHEARYRTLKAQWDISPA</sequence>
<evidence type="ECO:0000313" key="1">
    <source>
        <dbReference type="EMBL" id="KAH7021322.1"/>
    </source>
</evidence>
<keyword evidence="2" id="KW-1185">Reference proteome</keyword>
<gene>
    <name evidence="1" type="ORF">B0I36DRAFT_353992</name>
</gene>
<dbReference type="GeneID" id="70186804"/>